<keyword evidence="4" id="KW-1185">Reference proteome</keyword>
<evidence type="ECO:0000259" key="2">
    <source>
        <dbReference type="PROSITE" id="PS51782"/>
    </source>
</evidence>
<gene>
    <name evidence="3" type="ORF">ACFPIK_05895</name>
</gene>
<evidence type="ECO:0000256" key="1">
    <source>
        <dbReference type="SAM" id="MobiDB-lite"/>
    </source>
</evidence>
<dbReference type="CDD" id="cd00118">
    <property type="entry name" value="LysM"/>
    <property type="match status" value="3"/>
</dbReference>
<reference evidence="4" key="1">
    <citation type="journal article" date="2019" name="Int. J. Syst. Evol. Microbiol.">
        <title>The Global Catalogue of Microorganisms (GCM) 10K type strain sequencing project: providing services to taxonomists for standard genome sequencing and annotation.</title>
        <authorList>
            <consortium name="The Broad Institute Genomics Platform"/>
            <consortium name="The Broad Institute Genome Sequencing Center for Infectious Disease"/>
            <person name="Wu L."/>
            <person name="Ma J."/>
        </authorList>
    </citation>
    <scope>NUCLEOTIDE SEQUENCE [LARGE SCALE GENOMIC DNA]</scope>
    <source>
        <strain evidence="4">CGMCC 1.7030</strain>
    </source>
</reference>
<comment type="caution">
    <text evidence="3">The sequence shown here is derived from an EMBL/GenBank/DDBJ whole genome shotgun (WGS) entry which is preliminary data.</text>
</comment>
<feature type="domain" description="LysM" evidence="2">
    <location>
        <begin position="232"/>
        <end position="275"/>
    </location>
</feature>
<name>A0ABW0BW57_9BACT</name>
<dbReference type="PANTHER" id="PTHR33734">
    <property type="entry name" value="LYSM DOMAIN-CONTAINING GPI-ANCHORED PROTEIN 2"/>
    <property type="match status" value="1"/>
</dbReference>
<sequence length="400" mass="42729">MILRPKIAFLSLLLFLVALPKLEASVLIPGDSIGVERVGDKMFILHKVSPQETLFGISRKYQVSVSDIQNANEVLKQGLKIGQTIRIPYEGKITSTPPASNPVNSAPVASTPVATTPKSITHKVTSGETLFSISKKYGVTIESLKEWNKLSGNGVKVGQVLIINDAGSTQTQVASTTKPSEPVTVREQPKVEEKKVEAPKAKAETVKSKPEPVKAASSPVATSAPIAPGDWISHTVKSGETLFSLSSEYGSSVENLIQWNALTSNNLRAGQVIKVGRAPEGPSTVPIVGTPKVASSTAEMNVEPTPENTSGGFKNIKETGQAELIEGTGGHKKYLVLHRTAPVGSVIRVKNEENDLTIFARVVGTLPDTGDNSKLVIKLSQAAFDQLKAVNQRFPVEILY</sequence>
<dbReference type="EMBL" id="JBHSKS010000003">
    <property type="protein sequence ID" value="MFC5191290.1"/>
    <property type="molecule type" value="Genomic_DNA"/>
</dbReference>
<feature type="domain" description="LysM" evidence="2">
    <location>
        <begin position="44"/>
        <end position="87"/>
    </location>
</feature>
<dbReference type="InterPro" id="IPR018392">
    <property type="entry name" value="LysM"/>
</dbReference>
<dbReference type="PANTHER" id="PTHR33734:SF22">
    <property type="entry name" value="MEMBRANE-BOUND LYTIC MUREIN TRANSGLYCOSYLASE D"/>
    <property type="match status" value="1"/>
</dbReference>
<feature type="domain" description="LysM" evidence="2">
    <location>
        <begin position="120"/>
        <end position="163"/>
    </location>
</feature>
<protein>
    <submittedName>
        <fullName evidence="3">LysM peptidoglycan-binding domain-containing protein</fullName>
    </submittedName>
</protein>
<feature type="compositionally biased region" description="Basic and acidic residues" evidence="1">
    <location>
        <begin position="187"/>
        <end position="212"/>
    </location>
</feature>
<dbReference type="InterPro" id="IPR036908">
    <property type="entry name" value="RlpA-like_sf"/>
</dbReference>
<proteinExistence type="predicted"/>
<accession>A0ABW0BW57</accession>
<dbReference type="Gene3D" id="2.40.40.10">
    <property type="entry name" value="RlpA-like domain"/>
    <property type="match status" value="1"/>
</dbReference>
<dbReference type="RefSeq" id="WP_377913192.1">
    <property type="nucleotide sequence ID" value="NZ_JBHSKS010000003.1"/>
</dbReference>
<dbReference type="SMART" id="SM00257">
    <property type="entry name" value="LysM"/>
    <property type="match status" value="3"/>
</dbReference>
<feature type="region of interest" description="Disordered" evidence="1">
    <location>
        <begin position="168"/>
        <end position="221"/>
    </location>
</feature>
<dbReference type="Gene3D" id="3.10.350.10">
    <property type="entry name" value="LysM domain"/>
    <property type="match status" value="3"/>
</dbReference>
<dbReference type="InterPro" id="IPR036779">
    <property type="entry name" value="LysM_dom_sf"/>
</dbReference>
<feature type="compositionally biased region" description="Polar residues" evidence="1">
    <location>
        <begin position="168"/>
        <end position="179"/>
    </location>
</feature>
<dbReference type="PROSITE" id="PS51782">
    <property type="entry name" value="LYSM"/>
    <property type="match status" value="3"/>
</dbReference>
<evidence type="ECO:0000313" key="4">
    <source>
        <dbReference type="Proteomes" id="UP001596163"/>
    </source>
</evidence>
<organism evidence="3 4">
    <name type="scientific">Algoriphagus aquatilis</name>
    <dbReference type="NCBI Taxonomy" id="490186"/>
    <lineage>
        <taxon>Bacteria</taxon>
        <taxon>Pseudomonadati</taxon>
        <taxon>Bacteroidota</taxon>
        <taxon>Cytophagia</taxon>
        <taxon>Cytophagales</taxon>
        <taxon>Cyclobacteriaceae</taxon>
        <taxon>Algoriphagus</taxon>
    </lineage>
</organism>
<dbReference type="Pfam" id="PF01476">
    <property type="entry name" value="LysM"/>
    <property type="match status" value="3"/>
</dbReference>
<dbReference type="SUPFAM" id="SSF54106">
    <property type="entry name" value="LysM domain"/>
    <property type="match status" value="3"/>
</dbReference>
<evidence type="ECO:0000313" key="3">
    <source>
        <dbReference type="EMBL" id="MFC5191290.1"/>
    </source>
</evidence>
<dbReference type="Proteomes" id="UP001596163">
    <property type="component" value="Unassembled WGS sequence"/>
</dbReference>